<keyword evidence="1" id="KW-0472">Membrane</keyword>
<reference evidence="2 3" key="1">
    <citation type="journal article" date="2014" name="Int. J. Syst. Evol. Microbiol.">
        <title>Description of Galbitalea soli gen. nov., sp. nov., and Frondihabitans sucicola sp. nov.</title>
        <authorList>
            <person name="Kim S.J."/>
            <person name="Lim J.M."/>
            <person name="Ahn J.H."/>
            <person name="Weon H.Y."/>
            <person name="Hamada M."/>
            <person name="Suzuki K."/>
            <person name="Ahn T.Y."/>
            <person name="Kwon S.W."/>
        </authorList>
    </citation>
    <scope>NUCLEOTIDE SEQUENCE [LARGE SCALE GENOMIC DNA]</scope>
    <source>
        <strain evidence="2 3">NBRC 108727</strain>
    </source>
</reference>
<proteinExistence type="predicted"/>
<name>A0A7C9PPJ7_9MICO</name>
<dbReference type="Pfam" id="PF10745">
    <property type="entry name" value="DUF2530"/>
    <property type="match status" value="1"/>
</dbReference>
<organism evidence="2 3">
    <name type="scientific">Galbitalea soli</name>
    <dbReference type="NCBI Taxonomy" id="1268042"/>
    <lineage>
        <taxon>Bacteria</taxon>
        <taxon>Bacillati</taxon>
        <taxon>Actinomycetota</taxon>
        <taxon>Actinomycetes</taxon>
        <taxon>Micrococcales</taxon>
        <taxon>Microbacteriaceae</taxon>
        <taxon>Galbitalea</taxon>
    </lineage>
</organism>
<protein>
    <submittedName>
        <fullName evidence="2">DUF2530 domain-containing protein</fullName>
    </submittedName>
</protein>
<evidence type="ECO:0000256" key="1">
    <source>
        <dbReference type="SAM" id="Phobius"/>
    </source>
</evidence>
<keyword evidence="1" id="KW-1133">Transmembrane helix</keyword>
<accession>A0A7C9PPJ7</accession>
<keyword evidence="3" id="KW-1185">Reference proteome</keyword>
<dbReference type="InterPro" id="IPR019681">
    <property type="entry name" value="DUF2530"/>
</dbReference>
<dbReference type="AlphaFoldDB" id="A0A7C9PPJ7"/>
<feature type="transmembrane region" description="Helical" evidence="1">
    <location>
        <begin position="24"/>
        <end position="46"/>
    </location>
</feature>
<gene>
    <name evidence="2" type="ORF">G3T37_13635</name>
</gene>
<keyword evidence="1" id="KW-0812">Transmembrane</keyword>
<sequence length="78" mass="8659">MRLFLRDSERRPDPTPVQTDDRKAVAVGLVLWLAALIVMLAFYTPIVAAGNSWWIVTCAVALVLGSIGLIYSIRRHGH</sequence>
<dbReference type="Proteomes" id="UP000479756">
    <property type="component" value="Unassembled WGS sequence"/>
</dbReference>
<evidence type="ECO:0000313" key="3">
    <source>
        <dbReference type="Proteomes" id="UP000479756"/>
    </source>
</evidence>
<dbReference type="RefSeq" id="WP_163474428.1">
    <property type="nucleotide sequence ID" value="NZ_JAAGWZ010000004.1"/>
</dbReference>
<feature type="transmembrane region" description="Helical" evidence="1">
    <location>
        <begin position="52"/>
        <end position="73"/>
    </location>
</feature>
<dbReference type="EMBL" id="JAAGWZ010000004">
    <property type="protein sequence ID" value="NEM92392.1"/>
    <property type="molecule type" value="Genomic_DNA"/>
</dbReference>
<evidence type="ECO:0000313" key="2">
    <source>
        <dbReference type="EMBL" id="NEM92392.1"/>
    </source>
</evidence>
<comment type="caution">
    <text evidence="2">The sequence shown here is derived from an EMBL/GenBank/DDBJ whole genome shotgun (WGS) entry which is preliminary data.</text>
</comment>